<sequence>MAAMRVLVVEDQTKIARALETALAADGAEVVIAGDGDRGLQLALESRFDVVVLDIMLPGLDGLEVLRELRARHHTTPVLLLSARGEVDDRIRGLDLGADDYLPKPFVLAEVTARVRVLARRAAPADAPRLVIADLSIDFLRHEVKRGGHRIDLTTRELRLLTYLARANGRACPRDELHQQVWDYAPGYDPGTNVVQVAMVRLREKLDAPFKRKLIHTVFAEGYAVRDTP</sequence>
<dbReference type="AlphaFoldDB" id="A0A975J3C5"/>
<dbReference type="SMART" id="SM00862">
    <property type="entry name" value="Trans_reg_C"/>
    <property type="match status" value="1"/>
</dbReference>
<dbReference type="InterPro" id="IPR039420">
    <property type="entry name" value="WalR-like"/>
</dbReference>
<dbReference type="PROSITE" id="PS50110">
    <property type="entry name" value="RESPONSE_REGULATORY"/>
    <property type="match status" value="1"/>
</dbReference>
<dbReference type="PROSITE" id="PS51755">
    <property type="entry name" value="OMPR_PHOB"/>
    <property type="match status" value="1"/>
</dbReference>
<evidence type="ECO:0000256" key="6">
    <source>
        <dbReference type="PROSITE-ProRule" id="PRU00169"/>
    </source>
</evidence>
<dbReference type="CDD" id="cd00383">
    <property type="entry name" value="trans_reg_C"/>
    <property type="match status" value="1"/>
</dbReference>
<dbReference type="GO" id="GO:0005829">
    <property type="term" value="C:cytosol"/>
    <property type="evidence" value="ECO:0007669"/>
    <property type="project" value="TreeGrafter"/>
</dbReference>
<dbReference type="CDD" id="cd17574">
    <property type="entry name" value="REC_OmpR"/>
    <property type="match status" value="1"/>
</dbReference>
<feature type="modified residue" description="4-aspartylphosphate" evidence="6">
    <location>
        <position position="54"/>
    </location>
</feature>
<protein>
    <submittedName>
        <fullName evidence="10">Response regulator transcription factor</fullName>
    </submittedName>
</protein>
<evidence type="ECO:0000259" key="9">
    <source>
        <dbReference type="PROSITE" id="PS51755"/>
    </source>
</evidence>
<evidence type="ECO:0000256" key="2">
    <source>
        <dbReference type="ARBA" id="ARBA00023012"/>
    </source>
</evidence>
<dbReference type="InterPro" id="IPR011006">
    <property type="entry name" value="CheY-like_superfamily"/>
</dbReference>
<dbReference type="InterPro" id="IPR001867">
    <property type="entry name" value="OmpR/PhoB-type_DNA-bd"/>
</dbReference>
<gene>
    <name evidence="10" type="ORF">KBB96_10165</name>
</gene>
<evidence type="ECO:0000256" key="1">
    <source>
        <dbReference type="ARBA" id="ARBA00022553"/>
    </source>
</evidence>
<feature type="domain" description="Response regulatory" evidence="8">
    <location>
        <begin position="5"/>
        <end position="119"/>
    </location>
</feature>
<feature type="domain" description="OmpR/PhoB-type" evidence="9">
    <location>
        <begin position="127"/>
        <end position="227"/>
    </location>
</feature>
<dbReference type="FunFam" id="3.40.50.2300:FF:000001">
    <property type="entry name" value="DNA-binding response regulator PhoB"/>
    <property type="match status" value="1"/>
</dbReference>
<evidence type="ECO:0000259" key="8">
    <source>
        <dbReference type="PROSITE" id="PS50110"/>
    </source>
</evidence>
<evidence type="ECO:0000313" key="10">
    <source>
        <dbReference type="EMBL" id="QUE53302.1"/>
    </source>
</evidence>
<dbReference type="SUPFAM" id="SSF52172">
    <property type="entry name" value="CheY-like"/>
    <property type="match status" value="1"/>
</dbReference>
<accession>A0A975J3C5</accession>
<keyword evidence="5" id="KW-0804">Transcription</keyword>
<name>A0A975J3C5_9BACT</name>
<dbReference type="GO" id="GO:0006355">
    <property type="term" value="P:regulation of DNA-templated transcription"/>
    <property type="evidence" value="ECO:0007669"/>
    <property type="project" value="InterPro"/>
</dbReference>
<organism evidence="10 11">
    <name type="scientific">Luteolibacter ambystomatis</name>
    <dbReference type="NCBI Taxonomy" id="2824561"/>
    <lineage>
        <taxon>Bacteria</taxon>
        <taxon>Pseudomonadati</taxon>
        <taxon>Verrucomicrobiota</taxon>
        <taxon>Verrucomicrobiia</taxon>
        <taxon>Verrucomicrobiales</taxon>
        <taxon>Verrucomicrobiaceae</taxon>
        <taxon>Luteolibacter</taxon>
    </lineage>
</organism>
<evidence type="ECO:0000256" key="3">
    <source>
        <dbReference type="ARBA" id="ARBA00023015"/>
    </source>
</evidence>
<dbReference type="Proteomes" id="UP000676169">
    <property type="component" value="Chromosome"/>
</dbReference>
<evidence type="ECO:0000256" key="7">
    <source>
        <dbReference type="PROSITE-ProRule" id="PRU01091"/>
    </source>
</evidence>
<dbReference type="SMART" id="SM00448">
    <property type="entry name" value="REC"/>
    <property type="match status" value="1"/>
</dbReference>
<keyword evidence="1 6" id="KW-0597">Phosphoprotein</keyword>
<dbReference type="Gene3D" id="6.10.250.690">
    <property type="match status" value="1"/>
</dbReference>
<dbReference type="Gene3D" id="3.40.50.2300">
    <property type="match status" value="1"/>
</dbReference>
<dbReference type="InterPro" id="IPR001789">
    <property type="entry name" value="Sig_transdc_resp-reg_receiver"/>
</dbReference>
<dbReference type="GO" id="GO:0032993">
    <property type="term" value="C:protein-DNA complex"/>
    <property type="evidence" value="ECO:0007669"/>
    <property type="project" value="TreeGrafter"/>
</dbReference>
<proteinExistence type="predicted"/>
<evidence type="ECO:0000256" key="4">
    <source>
        <dbReference type="ARBA" id="ARBA00023125"/>
    </source>
</evidence>
<dbReference type="EMBL" id="CP073100">
    <property type="protein sequence ID" value="QUE53302.1"/>
    <property type="molecule type" value="Genomic_DNA"/>
</dbReference>
<evidence type="ECO:0000313" key="11">
    <source>
        <dbReference type="Proteomes" id="UP000676169"/>
    </source>
</evidence>
<dbReference type="GO" id="GO:0000156">
    <property type="term" value="F:phosphorelay response regulator activity"/>
    <property type="evidence" value="ECO:0007669"/>
    <property type="project" value="TreeGrafter"/>
</dbReference>
<keyword evidence="2" id="KW-0902">Two-component regulatory system</keyword>
<dbReference type="Pfam" id="PF00072">
    <property type="entry name" value="Response_reg"/>
    <property type="match status" value="1"/>
</dbReference>
<dbReference type="GO" id="GO:0000976">
    <property type="term" value="F:transcription cis-regulatory region binding"/>
    <property type="evidence" value="ECO:0007669"/>
    <property type="project" value="TreeGrafter"/>
</dbReference>
<dbReference type="PANTHER" id="PTHR48111">
    <property type="entry name" value="REGULATOR OF RPOS"/>
    <property type="match status" value="1"/>
</dbReference>
<keyword evidence="11" id="KW-1185">Reference proteome</keyword>
<dbReference type="Gene3D" id="1.10.10.10">
    <property type="entry name" value="Winged helix-like DNA-binding domain superfamily/Winged helix DNA-binding domain"/>
    <property type="match status" value="1"/>
</dbReference>
<feature type="DNA-binding region" description="OmpR/PhoB-type" evidence="7">
    <location>
        <begin position="127"/>
        <end position="227"/>
    </location>
</feature>
<reference evidence="10" key="1">
    <citation type="submission" date="2021-04" db="EMBL/GenBank/DDBJ databases">
        <title>Luteolibacter sp. 32A isolated from the skin of an Anderson's salamander (Ambystoma andersonii).</title>
        <authorList>
            <person name="Spergser J."/>
            <person name="Busse H.-J."/>
        </authorList>
    </citation>
    <scope>NUCLEOTIDE SEQUENCE</scope>
    <source>
        <strain evidence="10">32A</strain>
    </source>
</reference>
<dbReference type="PANTHER" id="PTHR48111:SF76">
    <property type="entry name" value="TWO-COMPONENT RESPONSE REGULATOR"/>
    <property type="match status" value="1"/>
</dbReference>
<keyword evidence="4 7" id="KW-0238">DNA-binding</keyword>
<dbReference type="Pfam" id="PF00486">
    <property type="entry name" value="Trans_reg_C"/>
    <property type="match status" value="1"/>
</dbReference>
<evidence type="ECO:0000256" key="5">
    <source>
        <dbReference type="ARBA" id="ARBA00023163"/>
    </source>
</evidence>
<dbReference type="KEGG" id="lamb:KBB96_10165"/>
<dbReference type="InterPro" id="IPR036388">
    <property type="entry name" value="WH-like_DNA-bd_sf"/>
</dbReference>
<keyword evidence="3" id="KW-0805">Transcription regulation</keyword>